<evidence type="ECO:0000256" key="5">
    <source>
        <dbReference type="ARBA" id="ARBA00023242"/>
    </source>
</evidence>
<comment type="caution">
    <text evidence="7">The sequence shown here is derived from an EMBL/GenBank/DDBJ whole genome shotgun (WGS) entry which is preliminary data.</text>
</comment>
<protein>
    <recommendedName>
        <fullName evidence="6">Exoribonuclease phosphorolytic domain-containing protein</fullName>
    </recommendedName>
</protein>
<reference evidence="7" key="1">
    <citation type="submission" date="2023-01" db="EMBL/GenBank/DDBJ databases">
        <title>Metagenome sequencing of chrysophaentin producing Chrysophaeum taylorii.</title>
        <authorList>
            <person name="Davison J."/>
            <person name="Bewley C."/>
        </authorList>
    </citation>
    <scope>NUCLEOTIDE SEQUENCE</scope>
    <source>
        <strain evidence="7">NIES-1699</strain>
    </source>
</reference>
<accession>A0AAD7UEL6</accession>
<proteinExistence type="inferred from homology"/>
<keyword evidence="8" id="KW-1185">Reference proteome</keyword>
<keyword evidence="5" id="KW-0539">Nucleus</keyword>
<dbReference type="EMBL" id="JAQMWT010000341">
    <property type="protein sequence ID" value="KAJ8603993.1"/>
    <property type="molecule type" value="Genomic_DNA"/>
</dbReference>
<dbReference type="GO" id="GO:0005730">
    <property type="term" value="C:nucleolus"/>
    <property type="evidence" value="ECO:0007669"/>
    <property type="project" value="TreeGrafter"/>
</dbReference>
<evidence type="ECO:0000256" key="2">
    <source>
        <dbReference type="ARBA" id="ARBA00006678"/>
    </source>
</evidence>
<evidence type="ECO:0000256" key="3">
    <source>
        <dbReference type="ARBA" id="ARBA00022552"/>
    </source>
</evidence>
<dbReference type="PANTHER" id="PTHR11953">
    <property type="entry name" value="EXOSOME COMPLEX COMPONENT"/>
    <property type="match status" value="1"/>
</dbReference>
<dbReference type="InterPro" id="IPR001247">
    <property type="entry name" value="ExoRNase_PH_dom1"/>
</dbReference>
<feature type="domain" description="Exoribonuclease phosphorolytic" evidence="6">
    <location>
        <begin position="10"/>
        <end position="130"/>
    </location>
</feature>
<gene>
    <name evidence="7" type="ORF">CTAYLR_003376</name>
</gene>
<dbReference type="InterPro" id="IPR027408">
    <property type="entry name" value="PNPase/RNase_PH_dom_sf"/>
</dbReference>
<evidence type="ECO:0000313" key="7">
    <source>
        <dbReference type="EMBL" id="KAJ8603993.1"/>
    </source>
</evidence>
<dbReference type="GO" id="GO:0016075">
    <property type="term" value="P:rRNA catabolic process"/>
    <property type="evidence" value="ECO:0007669"/>
    <property type="project" value="TreeGrafter"/>
</dbReference>
<dbReference type="GO" id="GO:0003723">
    <property type="term" value="F:RNA binding"/>
    <property type="evidence" value="ECO:0007669"/>
    <property type="project" value="TreeGrafter"/>
</dbReference>
<dbReference type="InterPro" id="IPR050080">
    <property type="entry name" value="RNase_PH"/>
</dbReference>
<dbReference type="AlphaFoldDB" id="A0AAD7UEL6"/>
<dbReference type="Gene3D" id="3.30.230.70">
    <property type="entry name" value="GHMP Kinase, N-terminal domain"/>
    <property type="match status" value="1"/>
</dbReference>
<dbReference type="InterPro" id="IPR020568">
    <property type="entry name" value="Ribosomal_Su5_D2-typ_SF"/>
</dbReference>
<evidence type="ECO:0000259" key="6">
    <source>
        <dbReference type="Pfam" id="PF01138"/>
    </source>
</evidence>
<dbReference type="GO" id="GO:0006364">
    <property type="term" value="P:rRNA processing"/>
    <property type="evidence" value="ECO:0007669"/>
    <property type="project" value="UniProtKB-KW"/>
</dbReference>
<sequence length="192" mass="20716">MDADARAGLALETGCFEHVNGSCRWFEGGTYVIATIAGPRHVSEKGYSHNPERGALQVRCQLSQRGAPDRVVKERRLEEHVNAVLSRVVALESFARQIVTVALLVVLDDGSSLRVALNAAVSALRDASVPLLTVPLSVTPCVGTNVQADVVFDGERRFLAFETRGTISMDDLEACFAAAEHDRANLAQSLDK</sequence>
<dbReference type="Proteomes" id="UP001230188">
    <property type="component" value="Unassembled WGS sequence"/>
</dbReference>
<dbReference type="GO" id="GO:0000177">
    <property type="term" value="C:cytoplasmic exosome (RNase complex)"/>
    <property type="evidence" value="ECO:0007669"/>
    <property type="project" value="TreeGrafter"/>
</dbReference>
<dbReference type="PANTHER" id="PTHR11953:SF1">
    <property type="entry name" value="EXOSOME COMPLEX COMPONENT RRP46"/>
    <property type="match status" value="1"/>
</dbReference>
<dbReference type="GO" id="GO:0034475">
    <property type="term" value="P:U4 snRNA 3'-end processing"/>
    <property type="evidence" value="ECO:0007669"/>
    <property type="project" value="TreeGrafter"/>
</dbReference>
<evidence type="ECO:0000256" key="4">
    <source>
        <dbReference type="ARBA" id="ARBA00022835"/>
    </source>
</evidence>
<dbReference type="Pfam" id="PF01138">
    <property type="entry name" value="RNase_PH"/>
    <property type="match status" value="1"/>
</dbReference>
<dbReference type="GO" id="GO:0071051">
    <property type="term" value="P:poly(A)-dependent snoRNA 3'-end processing"/>
    <property type="evidence" value="ECO:0007669"/>
    <property type="project" value="TreeGrafter"/>
</dbReference>
<comment type="similarity">
    <text evidence="2">Belongs to the RNase PH family.</text>
</comment>
<dbReference type="SUPFAM" id="SSF54211">
    <property type="entry name" value="Ribosomal protein S5 domain 2-like"/>
    <property type="match status" value="1"/>
</dbReference>
<organism evidence="7 8">
    <name type="scientific">Chrysophaeum taylorii</name>
    <dbReference type="NCBI Taxonomy" id="2483200"/>
    <lineage>
        <taxon>Eukaryota</taxon>
        <taxon>Sar</taxon>
        <taxon>Stramenopiles</taxon>
        <taxon>Ochrophyta</taxon>
        <taxon>Pelagophyceae</taxon>
        <taxon>Pelagomonadales</taxon>
        <taxon>Pelagomonadaceae</taxon>
        <taxon>Chrysophaeum</taxon>
    </lineage>
</organism>
<evidence type="ECO:0000256" key="1">
    <source>
        <dbReference type="ARBA" id="ARBA00004123"/>
    </source>
</evidence>
<comment type="subcellular location">
    <subcellularLocation>
        <location evidence="1">Nucleus</location>
    </subcellularLocation>
</comment>
<keyword evidence="4" id="KW-0271">Exosome</keyword>
<dbReference type="GO" id="GO:0071028">
    <property type="term" value="P:nuclear mRNA surveillance"/>
    <property type="evidence" value="ECO:0007669"/>
    <property type="project" value="TreeGrafter"/>
</dbReference>
<evidence type="ECO:0000313" key="8">
    <source>
        <dbReference type="Proteomes" id="UP001230188"/>
    </source>
</evidence>
<dbReference type="GO" id="GO:0000176">
    <property type="term" value="C:nuclear exosome (RNase complex)"/>
    <property type="evidence" value="ECO:0007669"/>
    <property type="project" value="TreeGrafter"/>
</dbReference>
<name>A0AAD7UEL6_9STRA</name>
<keyword evidence="3" id="KW-0698">rRNA processing</keyword>